<keyword evidence="5" id="KW-0325">Glycoprotein</keyword>
<keyword evidence="8" id="KW-1185">Reference proteome</keyword>
<protein>
    <recommendedName>
        <fullName evidence="6">DUF642 domain-containing protein</fullName>
    </recommendedName>
</protein>
<evidence type="ECO:0000256" key="2">
    <source>
        <dbReference type="ARBA" id="ARBA00004613"/>
    </source>
</evidence>
<dbReference type="Gramene" id="OMERI07G05600.1">
    <property type="protein sequence ID" value="OMERI07G05600.1"/>
    <property type="gene ID" value="OMERI07G05600"/>
</dbReference>
<evidence type="ECO:0000313" key="7">
    <source>
        <dbReference type="EnsemblPlants" id="OMERI07G05600.1"/>
    </source>
</evidence>
<reference evidence="7" key="1">
    <citation type="submission" date="2015-04" db="UniProtKB">
        <authorList>
            <consortium name="EnsemblPlants"/>
        </authorList>
    </citation>
    <scope>IDENTIFICATION</scope>
</reference>
<evidence type="ECO:0000256" key="1">
    <source>
        <dbReference type="ARBA" id="ARBA00004196"/>
    </source>
</evidence>
<sequence>MAFSGVLVNGNFAMSPRKMNATVIVGRDSLPGWALRGRVEYVSGGPQPGGMYFAAAPGAHALRLGARASAAQAVAVRPGAAYALTFAATRACARERGVEREEALRVAVSPSFSAPGDVPVRTLYGAGAADAWAWGFRAAERNAQVEFSNPAAADDHDGDDGLNCGPLLAAVAFKELPAPMPSKGKPDAMASMEANLFFLFLDLTTPLLAADNLIRNGDFEAGPAAIPNSIAGVLLPPKREDATSPLPGWIVESLRPVRLVDAPHFAVPQGQRAVELVAGREGAIAQVIRTAPGRAYNLSFAVGDAGDGCEGAMLVHAVVAAAGGGNATAVAAAAAAVPYASRGGGGARQASLRFVASRRRATVTFYSSYYHTSAGDGVSPCGPVLDQVKVQPLMTKA</sequence>
<dbReference type="AlphaFoldDB" id="A0A0E0E8Z6"/>
<dbReference type="PANTHER" id="PTHR31265">
    <property type="entry name" value="OS02G0527500 PROTEIN-RELATED"/>
    <property type="match status" value="1"/>
</dbReference>
<dbReference type="EnsemblPlants" id="OMERI07G05600.1">
    <property type="protein sequence ID" value="OMERI07G05600.1"/>
    <property type="gene ID" value="OMERI07G05600"/>
</dbReference>
<dbReference type="STRING" id="40149.A0A0E0E8Z6"/>
<organism evidence="7">
    <name type="scientific">Oryza meridionalis</name>
    <dbReference type="NCBI Taxonomy" id="40149"/>
    <lineage>
        <taxon>Eukaryota</taxon>
        <taxon>Viridiplantae</taxon>
        <taxon>Streptophyta</taxon>
        <taxon>Embryophyta</taxon>
        <taxon>Tracheophyta</taxon>
        <taxon>Spermatophyta</taxon>
        <taxon>Magnoliopsida</taxon>
        <taxon>Liliopsida</taxon>
        <taxon>Poales</taxon>
        <taxon>Poaceae</taxon>
        <taxon>BOP clade</taxon>
        <taxon>Oryzoideae</taxon>
        <taxon>Oryzeae</taxon>
        <taxon>Oryzinae</taxon>
        <taxon>Oryza</taxon>
    </lineage>
</organism>
<evidence type="ECO:0000313" key="8">
    <source>
        <dbReference type="Proteomes" id="UP000008021"/>
    </source>
</evidence>
<dbReference type="GO" id="GO:0005576">
    <property type="term" value="C:extracellular region"/>
    <property type="evidence" value="ECO:0007669"/>
    <property type="project" value="UniProtKB-SubCell"/>
</dbReference>
<keyword evidence="4" id="KW-0732">Signal</keyword>
<dbReference type="InterPro" id="IPR052437">
    <property type="entry name" value="Pectin_Meth_Modulator"/>
</dbReference>
<dbReference type="InterPro" id="IPR006946">
    <property type="entry name" value="DGR2-like_dom"/>
</dbReference>
<accession>A0A0E0E8Z6</accession>
<dbReference type="HOGENOM" id="CLU_040251_0_0_1"/>
<dbReference type="Pfam" id="PF04862">
    <property type="entry name" value="DUF642"/>
    <property type="match status" value="2"/>
</dbReference>
<feature type="domain" description="DUF642" evidence="6">
    <location>
        <begin position="5"/>
        <end position="174"/>
    </location>
</feature>
<dbReference type="Proteomes" id="UP000008021">
    <property type="component" value="Chromosome 7"/>
</dbReference>
<dbReference type="PANTHER" id="PTHR31265:SF2">
    <property type="entry name" value="F17A17.37 PROTEIN"/>
    <property type="match status" value="1"/>
</dbReference>
<feature type="domain" description="DUF642" evidence="6">
    <location>
        <begin position="212"/>
        <end position="390"/>
    </location>
</feature>
<evidence type="ECO:0000256" key="3">
    <source>
        <dbReference type="ARBA" id="ARBA00022525"/>
    </source>
</evidence>
<evidence type="ECO:0000256" key="4">
    <source>
        <dbReference type="ARBA" id="ARBA00022729"/>
    </source>
</evidence>
<evidence type="ECO:0000259" key="6">
    <source>
        <dbReference type="Pfam" id="PF04862"/>
    </source>
</evidence>
<comment type="subcellular location">
    <subcellularLocation>
        <location evidence="1">Cell envelope</location>
    </subcellularLocation>
    <subcellularLocation>
        <location evidence="2">Secreted</location>
    </subcellularLocation>
</comment>
<name>A0A0E0E8Z6_9ORYZ</name>
<reference evidence="7" key="2">
    <citation type="submission" date="2018-05" db="EMBL/GenBank/DDBJ databases">
        <title>OmerRS3 (Oryza meridionalis Reference Sequence Version 3).</title>
        <authorList>
            <person name="Zhang J."/>
            <person name="Kudrna D."/>
            <person name="Lee S."/>
            <person name="Talag J."/>
            <person name="Welchert J."/>
            <person name="Wing R.A."/>
        </authorList>
    </citation>
    <scope>NUCLEOTIDE SEQUENCE [LARGE SCALE GENOMIC DNA]</scope>
    <source>
        <strain evidence="7">cv. OR44</strain>
    </source>
</reference>
<evidence type="ECO:0000256" key="5">
    <source>
        <dbReference type="ARBA" id="ARBA00023180"/>
    </source>
</evidence>
<dbReference type="eggNOG" id="ENOG502QR96">
    <property type="taxonomic scope" value="Eukaryota"/>
</dbReference>
<dbReference type="Gene3D" id="2.60.120.260">
    <property type="entry name" value="Galactose-binding domain-like"/>
    <property type="match status" value="1"/>
</dbReference>
<proteinExistence type="predicted"/>
<keyword evidence="3" id="KW-0964">Secreted</keyword>